<evidence type="ECO:0000313" key="4">
    <source>
        <dbReference type="Proteomes" id="UP000433104"/>
    </source>
</evidence>
<gene>
    <name evidence="3" type="ORF">GRI38_10005</name>
</gene>
<feature type="region of interest" description="Disordered" evidence="1">
    <location>
        <begin position="1"/>
        <end position="21"/>
    </location>
</feature>
<dbReference type="RefSeq" id="WP_160683067.1">
    <property type="nucleotide sequence ID" value="NZ_WTYW01000002.1"/>
</dbReference>
<dbReference type="Pfam" id="PF12412">
    <property type="entry name" value="DUF3667"/>
    <property type="match status" value="1"/>
</dbReference>
<feature type="transmembrane region" description="Helical" evidence="2">
    <location>
        <begin position="340"/>
        <end position="362"/>
    </location>
</feature>
<dbReference type="Proteomes" id="UP000433104">
    <property type="component" value="Unassembled WGS sequence"/>
</dbReference>
<keyword evidence="2" id="KW-0812">Transmembrane</keyword>
<keyword evidence="4" id="KW-1185">Reference proteome</keyword>
<organism evidence="3 4">
    <name type="scientific">Parapontixanthobacter aurantiacus</name>
    <dbReference type="NCBI Taxonomy" id="1463599"/>
    <lineage>
        <taxon>Bacteria</taxon>
        <taxon>Pseudomonadati</taxon>
        <taxon>Pseudomonadota</taxon>
        <taxon>Alphaproteobacteria</taxon>
        <taxon>Sphingomonadales</taxon>
        <taxon>Erythrobacteraceae</taxon>
        <taxon>Parapontixanthobacter</taxon>
    </lineage>
</organism>
<evidence type="ECO:0000256" key="1">
    <source>
        <dbReference type="SAM" id="MobiDB-lite"/>
    </source>
</evidence>
<evidence type="ECO:0000256" key="2">
    <source>
        <dbReference type="SAM" id="Phobius"/>
    </source>
</evidence>
<comment type="caution">
    <text evidence="3">The sequence shown here is derived from an EMBL/GenBank/DDBJ whole genome shotgun (WGS) entry which is preliminary data.</text>
</comment>
<accession>A0A844ZGT0</accession>
<feature type="transmembrane region" description="Helical" evidence="2">
    <location>
        <begin position="307"/>
        <end position="328"/>
    </location>
</feature>
<proteinExistence type="predicted"/>
<feature type="compositionally biased region" description="Low complexity" evidence="1">
    <location>
        <begin position="1"/>
        <end position="17"/>
    </location>
</feature>
<dbReference type="InterPro" id="IPR022134">
    <property type="entry name" value="DUF3667"/>
</dbReference>
<keyword evidence="2" id="KW-0472">Membrane</keyword>
<sequence>MSEHSAAQASVAAGPPARVETDRSGHFAESECLNCGADLSGPHCEACGQHSHLPRSAKAIMHDFIHGVLHLDGKFWTTLPLLFFKPGQLTRRYIDGERRKFVSPFSMFLFSVFAIFLVLQVLGIKFGSIGEIDKVTPSLRTAEIALQDVAAGNEGPLGGGIVVIESGAGSRAEAIRNATEGNSERSQRAAETLPFVRQALEEWRGPEAEEQIEEPADAGATNALGSLIDRKIALEPAVFATKLQANLYKFSWLLIPLSIPFVWLLFCWRKEYNLYDHAVFVTYSIAFATILLATLVVLGSAGLPQNWALGAFTVGVIAHHAVHMKYTYRLSKRGTLWRLLLLEVFVQIVLGTFLLILLGLGVL</sequence>
<evidence type="ECO:0000313" key="3">
    <source>
        <dbReference type="EMBL" id="MXO86356.1"/>
    </source>
</evidence>
<protein>
    <submittedName>
        <fullName evidence="3">DUF3667 domain-containing protein</fullName>
    </submittedName>
</protein>
<reference evidence="3 4" key="1">
    <citation type="submission" date="2019-12" db="EMBL/GenBank/DDBJ databases">
        <title>Genomic-based taxomic classification of the family Erythrobacteraceae.</title>
        <authorList>
            <person name="Xu L."/>
        </authorList>
    </citation>
    <scope>NUCLEOTIDE SEQUENCE [LARGE SCALE GENOMIC DNA]</scope>
    <source>
        <strain evidence="3 4">MCCC 1A09962</strain>
    </source>
</reference>
<feature type="transmembrane region" description="Helical" evidence="2">
    <location>
        <begin position="101"/>
        <end position="122"/>
    </location>
</feature>
<dbReference type="EMBL" id="WTYW01000002">
    <property type="protein sequence ID" value="MXO86356.1"/>
    <property type="molecule type" value="Genomic_DNA"/>
</dbReference>
<feature type="transmembrane region" description="Helical" evidence="2">
    <location>
        <begin position="250"/>
        <end position="268"/>
    </location>
</feature>
<dbReference type="OrthoDB" id="9111327at2"/>
<name>A0A844ZGT0_9SPHN</name>
<feature type="transmembrane region" description="Helical" evidence="2">
    <location>
        <begin position="280"/>
        <end position="301"/>
    </location>
</feature>
<dbReference type="AlphaFoldDB" id="A0A844ZGT0"/>
<keyword evidence="2" id="KW-1133">Transmembrane helix</keyword>